<dbReference type="Proteomes" id="UP000219048">
    <property type="component" value="Unassembled WGS sequence"/>
</dbReference>
<dbReference type="Pfam" id="PF07676">
    <property type="entry name" value="PD40"/>
    <property type="match status" value="1"/>
</dbReference>
<sequence>MRNQKRNTYQTLLLVTYCFIVNSYGQQGDKNNPFTKYEDANSPVQLFPGEISVDALQWNNTFTQNNQKIYYCQQLPTRSRLVVQEFDGMRFSKPEPIPFDTIYNYSDPYVNAKGDHLIFMSNLPYKVNKDSLTTNFQLWQSYKLAKGWSKPETVFLNKNGIGYPWRTQDGTLFYAMQPSDGTRNSNIYYAPYKNGEYGKPVALPANINSDKFEGDAFVAPNKEYLIFAGFNRDDNIGFSDLYIAFNLGKNKWSNPRSLGREINSDGYDGSPYVTEDGKFLIFTSSRNSKEDNIFFNHYIVRFNKDNYRG</sequence>
<dbReference type="Gene3D" id="2.120.10.30">
    <property type="entry name" value="TolB, C-terminal domain"/>
    <property type="match status" value="1"/>
</dbReference>
<dbReference type="RefSeq" id="WP_097045375.1">
    <property type="nucleotide sequence ID" value="NZ_OBEH01000002.1"/>
</dbReference>
<dbReference type="InterPro" id="IPR011659">
    <property type="entry name" value="WD40"/>
</dbReference>
<protein>
    <submittedName>
        <fullName evidence="1">WD40-like Beta Propeller Repeat</fullName>
    </submittedName>
</protein>
<reference evidence="2" key="1">
    <citation type="submission" date="2017-09" db="EMBL/GenBank/DDBJ databases">
        <authorList>
            <person name="Varghese N."/>
            <person name="Submissions S."/>
        </authorList>
    </citation>
    <scope>NUCLEOTIDE SEQUENCE [LARGE SCALE GENOMIC DNA]</scope>
    <source>
        <strain evidence="2">DSM 25885</strain>
    </source>
</reference>
<gene>
    <name evidence="1" type="ORF">SAMN06265377_1737</name>
</gene>
<evidence type="ECO:0000313" key="1">
    <source>
        <dbReference type="EMBL" id="SNY99922.1"/>
    </source>
</evidence>
<proteinExistence type="predicted"/>
<dbReference type="InterPro" id="IPR011042">
    <property type="entry name" value="6-blade_b-propeller_TolB-like"/>
</dbReference>
<dbReference type="OrthoDB" id="9809364at2"/>
<name>A0A285MRV8_9FLAO</name>
<keyword evidence="2" id="KW-1185">Reference proteome</keyword>
<dbReference type="AlphaFoldDB" id="A0A285MRV8"/>
<evidence type="ECO:0000313" key="2">
    <source>
        <dbReference type="Proteomes" id="UP000219048"/>
    </source>
</evidence>
<dbReference type="EMBL" id="OBEH01000002">
    <property type="protein sequence ID" value="SNY99922.1"/>
    <property type="molecule type" value="Genomic_DNA"/>
</dbReference>
<dbReference type="SUPFAM" id="SSF82171">
    <property type="entry name" value="DPP6 N-terminal domain-like"/>
    <property type="match status" value="1"/>
</dbReference>
<accession>A0A285MRV8</accession>
<organism evidence="1 2">
    <name type="scientific">Flagellimonas pacifica</name>
    <dbReference type="NCBI Taxonomy" id="1247520"/>
    <lineage>
        <taxon>Bacteria</taxon>
        <taxon>Pseudomonadati</taxon>
        <taxon>Bacteroidota</taxon>
        <taxon>Flavobacteriia</taxon>
        <taxon>Flavobacteriales</taxon>
        <taxon>Flavobacteriaceae</taxon>
        <taxon>Flagellimonas</taxon>
    </lineage>
</organism>